<name>A0A1G2KWS4_9BACT</name>
<comment type="caution">
    <text evidence="1">The sequence shown here is derived from an EMBL/GenBank/DDBJ whole genome shotgun (WGS) entry which is preliminary data.</text>
</comment>
<accession>A0A1G2KWS4</accession>
<reference evidence="1 2" key="1">
    <citation type="journal article" date="2016" name="Nat. Commun.">
        <title>Thousands of microbial genomes shed light on interconnected biogeochemical processes in an aquifer system.</title>
        <authorList>
            <person name="Anantharaman K."/>
            <person name="Brown C.T."/>
            <person name="Hug L.A."/>
            <person name="Sharon I."/>
            <person name="Castelle C.J."/>
            <person name="Probst A.J."/>
            <person name="Thomas B.C."/>
            <person name="Singh A."/>
            <person name="Wilkins M.J."/>
            <person name="Karaoz U."/>
            <person name="Brodie E.L."/>
            <person name="Williams K.H."/>
            <person name="Hubbard S.S."/>
            <person name="Banfield J.F."/>
        </authorList>
    </citation>
    <scope>NUCLEOTIDE SEQUENCE [LARGE SCALE GENOMIC DNA]</scope>
</reference>
<evidence type="ECO:0000313" key="2">
    <source>
        <dbReference type="Proteomes" id="UP000177811"/>
    </source>
</evidence>
<evidence type="ECO:0000313" key="1">
    <source>
        <dbReference type="EMBL" id="OHA02921.1"/>
    </source>
</evidence>
<sequence length="85" mass="9168">MIVGKDKAARVDPPAITFVANGDDAVLTIVYQRAIKNAPAFIRDFPLRRMPCGHFCSYPMAGNGRCCGCAKTPACVVMMQGFARS</sequence>
<gene>
    <name evidence="1" type="ORF">A3C16_04995</name>
</gene>
<organism evidence="1 2">
    <name type="scientific">Candidatus Sungbacteria bacterium RIFCSPHIGHO2_02_FULL_51_29</name>
    <dbReference type="NCBI Taxonomy" id="1802273"/>
    <lineage>
        <taxon>Bacteria</taxon>
        <taxon>Candidatus Sungiibacteriota</taxon>
    </lineage>
</organism>
<protein>
    <submittedName>
        <fullName evidence="1">Uncharacterized protein</fullName>
    </submittedName>
</protein>
<dbReference type="AlphaFoldDB" id="A0A1G2KWS4"/>
<proteinExistence type="predicted"/>
<dbReference type="EMBL" id="MHQL01000024">
    <property type="protein sequence ID" value="OHA02921.1"/>
    <property type="molecule type" value="Genomic_DNA"/>
</dbReference>
<dbReference type="Proteomes" id="UP000177811">
    <property type="component" value="Unassembled WGS sequence"/>
</dbReference>